<keyword evidence="3" id="KW-1185">Reference proteome</keyword>
<sequence>EGWGWEVGSITANHTRLWWDCLSVSICIYLCLSVCLYIHASLCVHVCLSMSVSMCLHVCVHVSLSVHMAVAVSLHLCVLVSITVSVSTHVCPPLWLHPHVCPCVPVYLCSINVSVCPGPWRSTEVILKENVSHHSLARAQTPMSDPNVGTGWPLLHTLPKFRGLGFSLKPSLEMNPTE</sequence>
<organism evidence="2 3">
    <name type="scientific">Zosterops lateralis melanops</name>
    <dbReference type="NCBI Taxonomy" id="1220523"/>
    <lineage>
        <taxon>Eukaryota</taxon>
        <taxon>Metazoa</taxon>
        <taxon>Chordata</taxon>
        <taxon>Craniata</taxon>
        <taxon>Vertebrata</taxon>
        <taxon>Euteleostomi</taxon>
        <taxon>Archelosauria</taxon>
        <taxon>Archosauria</taxon>
        <taxon>Dinosauria</taxon>
        <taxon>Saurischia</taxon>
        <taxon>Theropoda</taxon>
        <taxon>Coelurosauria</taxon>
        <taxon>Aves</taxon>
        <taxon>Neognathae</taxon>
        <taxon>Neoaves</taxon>
        <taxon>Telluraves</taxon>
        <taxon>Australaves</taxon>
        <taxon>Passeriformes</taxon>
        <taxon>Sylvioidea</taxon>
        <taxon>Zosteropidae</taxon>
        <taxon>Zosterops</taxon>
    </lineage>
</organism>
<evidence type="ECO:0000313" key="2">
    <source>
        <dbReference type="Ensembl" id="ENSZLMP00000016505.1"/>
    </source>
</evidence>
<keyword evidence="1" id="KW-1133">Transmembrane helix</keyword>
<protein>
    <submittedName>
        <fullName evidence="2">Uncharacterized protein</fullName>
    </submittedName>
</protein>
<evidence type="ECO:0000256" key="1">
    <source>
        <dbReference type="SAM" id="Phobius"/>
    </source>
</evidence>
<dbReference type="Ensembl" id="ENSZLMT00000016960.1">
    <property type="protein sequence ID" value="ENSZLMP00000016505.1"/>
    <property type="gene ID" value="ENSZLMG00000011480.1"/>
</dbReference>
<keyword evidence="1" id="KW-0472">Membrane</keyword>
<feature type="transmembrane region" description="Helical" evidence="1">
    <location>
        <begin position="22"/>
        <end position="48"/>
    </location>
</feature>
<reference evidence="2" key="2">
    <citation type="submission" date="2025-09" db="UniProtKB">
        <authorList>
            <consortium name="Ensembl"/>
        </authorList>
    </citation>
    <scope>IDENTIFICATION</scope>
</reference>
<proteinExistence type="predicted"/>
<feature type="transmembrane region" description="Helical" evidence="1">
    <location>
        <begin position="60"/>
        <end position="84"/>
    </location>
</feature>
<reference evidence="2" key="1">
    <citation type="submission" date="2025-08" db="UniProtKB">
        <authorList>
            <consortium name="Ensembl"/>
        </authorList>
    </citation>
    <scope>IDENTIFICATION</scope>
</reference>
<evidence type="ECO:0000313" key="3">
    <source>
        <dbReference type="Proteomes" id="UP000694401"/>
    </source>
</evidence>
<name>A0A8D2PML6_ZOSLA</name>
<dbReference type="AlphaFoldDB" id="A0A8D2PML6"/>
<accession>A0A8D2PML6</accession>
<keyword evidence="1" id="KW-0812">Transmembrane</keyword>
<dbReference type="Proteomes" id="UP000694401">
    <property type="component" value="Unassembled WGS sequence"/>
</dbReference>